<organism evidence="1 2">
    <name type="scientific">Aspergillus sclerotiicarbonarius (strain CBS 121057 / IBT 28362)</name>
    <dbReference type="NCBI Taxonomy" id="1448318"/>
    <lineage>
        <taxon>Eukaryota</taxon>
        <taxon>Fungi</taxon>
        <taxon>Dikarya</taxon>
        <taxon>Ascomycota</taxon>
        <taxon>Pezizomycotina</taxon>
        <taxon>Eurotiomycetes</taxon>
        <taxon>Eurotiomycetidae</taxon>
        <taxon>Eurotiales</taxon>
        <taxon>Aspergillaceae</taxon>
        <taxon>Aspergillus</taxon>
        <taxon>Aspergillus subgen. Circumdati</taxon>
    </lineage>
</organism>
<gene>
    <name evidence="1" type="ORF">BO78DRAFT_163775</name>
</gene>
<name>A0A319F5T7_ASPSB</name>
<proteinExistence type="predicted"/>
<accession>A0A319F5T7</accession>
<protein>
    <submittedName>
        <fullName evidence="1">Uncharacterized protein</fullName>
    </submittedName>
</protein>
<dbReference type="EMBL" id="KZ826319">
    <property type="protein sequence ID" value="PYI11179.1"/>
    <property type="molecule type" value="Genomic_DNA"/>
</dbReference>
<dbReference type="VEuPathDB" id="FungiDB:BO78DRAFT_163775"/>
<dbReference type="Proteomes" id="UP000248423">
    <property type="component" value="Unassembled WGS sequence"/>
</dbReference>
<dbReference type="AlphaFoldDB" id="A0A319F5T7"/>
<evidence type="ECO:0000313" key="2">
    <source>
        <dbReference type="Proteomes" id="UP000248423"/>
    </source>
</evidence>
<keyword evidence="2" id="KW-1185">Reference proteome</keyword>
<reference evidence="1 2" key="1">
    <citation type="submission" date="2018-02" db="EMBL/GenBank/DDBJ databases">
        <title>The genomes of Aspergillus section Nigri reveals drivers in fungal speciation.</title>
        <authorList>
            <consortium name="DOE Joint Genome Institute"/>
            <person name="Vesth T.C."/>
            <person name="Nybo J."/>
            <person name="Theobald S."/>
            <person name="Brandl J."/>
            <person name="Frisvad J.C."/>
            <person name="Nielsen K.F."/>
            <person name="Lyhne E.K."/>
            <person name="Kogle M.E."/>
            <person name="Kuo A."/>
            <person name="Riley R."/>
            <person name="Clum A."/>
            <person name="Nolan M."/>
            <person name="Lipzen A."/>
            <person name="Salamov A."/>
            <person name="Henrissat B."/>
            <person name="Wiebenga A."/>
            <person name="De vries R.P."/>
            <person name="Grigoriev I.V."/>
            <person name="Mortensen U.H."/>
            <person name="Andersen M.R."/>
            <person name="Baker S.E."/>
        </authorList>
    </citation>
    <scope>NUCLEOTIDE SEQUENCE [LARGE SCALE GENOMIC DNA]</scope>
    <source>
        <strain evidence="1 2">CBS 121057</strain>
    </source>
</reference>
<sequence>MLQELLLSCCFLEAPQNSSSTASWLTRARADRFQKSASFIGTGVSCSILLGTKYMSHCAFFQPSTFHLSHDTLRLSDSLLITAPRGCRRVPQVFTSQNLDLSAFPMSSR</sequence>
<evidence type="ECO:0000313" key="1">
    <source>
        <dbReference type="EMBL" id="PYI11179.1"/>
    </source>
</evidence>